<dbReference type="EMBL" id="JBEPBX010000001">
    <property type="protein sequence ID" value="MER6612214.1"/>
    <property type="molecule type" value="Genomic_DNA"/>
</dbReference>
<reference evidence="1 2" key="1">
    <citation type="submission" date="2024-06" db="EMBL/GenBank/DDBJ databases">
        <title>The Natural Products Discovery Center: Release of the First 8490 Sequenced Strains for Exploring Actinobacteria Biosynthetic Diversity.</title>
        <authorList>
            <person name="Kalkreuter E."/>
            <person name="Kautsar S.A."/>
            <person name="Yang D."/>
            <person name="Bader C.D."/>
            <person name="Teijaro C.N."/>
            <person name="Fluegel L."/>
            <person name="Davis C.M."/>
            <person name="Simpson J.R."/>
            <person name="Lauterbach L."/>
            <person name="Steele A.D."/>
            <person name="Gui C."/>
            <person name="Meng S."/>
            <person name="Li G."/>
            <person name="Viehrig K."/>
            <person name="Ye F."/>
            <person name="Su P."/>
            <person name="Kiefer A.F."/>
            <person name="Nichols A."/>
            <person name="Cepeda A.J."/>
            <person name="Yan W."/>
            <person name="Fan B."/>
            <person name="Jiang Y."/>
            <person name="Adhikari A."/>
            <person name="Zheng C.-J."/>
            <person name="Schuster L."/>
            <person name="Cowan T.M."/>
            <person name="Smanski M.J."/>
            <person name="Chevrette M.G."/>
            <person name="De Carvalho L.P.S."/>
            <person name="Shen B."/>
        </authorList>
    </citation>
    <scope>NUCLEOTIDE SEQUENCE [LARGE SCALE GENOMIC DNA]</scope>
    <source>
        <strain evidence="1 2">NPDC000837</strain>
    </source>
</reference>
<gene>
    <name evidence="1" type="ORF">ABT276_02155</name>
</gene>
<accession>A0ABV1UN54</accession>
<sequence length="370" mass="40587">MNNEARELERLVWEQVEPRARQGDMAYIRELGSRLSEGLDAAVEQVRAYERGLARVVRTLALTPGRDSLVQLIRLLDEHGPFGRSGTDPRVIASLLAEAQQPADLAELLYDRVERDKLDELRACLFHELLLRGVDTEDFGPLRSWPLVRPGRHTLSWLPVDLRPFETGSPFPSRSINGGAGGAWTGLTAEGRLDPPTPRTTERSPLSDIATVEVHETIVAAPSAGDFGHFGAWVFALDAPVNPALVPALVPTLPMACVEGLGPSARFEIARRPLKDIWQILFSTASMGGMYGQGAQGAFGRRATWWSLAGLGGAPLGASADEVERHAMESTWFHFECDSDWFHNEIHDYGIAALSPDRRRIAVLAATDTD</sequence>
<protein>
    <submittedName>
        <fullName evidence="1">DUF6183 family protein</fullName>
    </submittedName>
</protein>
<proteinExistence type="predicted"/>
<name>A0ABV1UN54_9ACTN</name>
<comment type="caution">
    <text evidence="1">The sequence shown here is derived from an EMBL/GenBank/DDBJ whole genome shotgun (WGS) entry which is preliminary data.</text>
</comment>
<dbReference type="RefSeq" id="WP_351974666.1">
    <property type="nucleotide sequence ID" value="NZ_JBEPBX010000001.1"/>
</dbReference>
<evidence type="ECO:0000313" key="1">
    <source>
        <dbReference type="EMBL" id="MER6612214.1"/>
    </source>
</evidence>
<dbReference type="Pfam" id="PF19681">
    <property type="entry name" value="DUF6183"/>
    <property type="match status" value="1"/>
</dbReference>
<dbReference type="InterPro" id="IPR045756">
    <property type="entry name" value="DUF6183"/>
</dbReference>
<dbReference type="Proteomes" id="UP001445472">
    <property type="component" value="Unassembled WGS sequence"/>
</dbReference>
<organism evidence="1 2">
    <name type="scientific">Streptomyces xantholiticus</name>
    <dbReference type="NCBI Taxonomy" id="68285"/>
    <lineage>
        <taxon>Bacteria</taxon>
        <taxon>Bacillati</taxon>
        <taxon>Actinomycetota</taxon>
        <taxon>Actinomycetes</taxon>
        <taxon>Kitasatosporales</taxon>
        <taxon>Streptomycetaceae</taxon>
        <taxon>Streptomyces</taxon>
    </lineage>
</organism>
<keyword evidence="2" id="KW-1185">Reference proteome</keyword>
<evidence type="ECO:0000313" key="2">
    <source>
        <dbReference type="Proteomes" id="UP001445472"/>
    </source>
</evidence>